<evidence type="ECO:0008006" key="3">
    <source>
        <dbReference type="Google" id="ProtNLM"/>
    </source>
</evidence>
<dbReference type="AlphaFoldDB" id="A0A6J4QCT0"/>
<feature type="transmembrane region" description="Helical" evidence="1">
    <location>
        <begin position="129"/>
        <end position="150"/>
    </location>
</feature>
<sequence>MAARDRALTGALGGLGATIVLSGLREAWARVGLVFETAPMQVVDRVEELGLVGDLSPWGRRLLTVFAHFAYGAGTGMSFGLLRRERGGPGEEASVGSALGVLAWGVGWASWLPLTGVHRAPWTQKTPRVLLPVIDHAVFGAAWGLLYWALRRARA</sequence>
<proteinExistence type="predicted"/>
<keyword evidence="1" id="KW-1133">Transmembrane helix</keyword>
<feature type="transmembrane region" description="Helical" evidence="1">
    <location>
        <begin position="94"/>
        <end position="114"/>
    </location>
</feature>
<keyword evidence="1" id="KW-0812">Transmembrane</keyword>
<dbReference type="EMBL" id="CADCVA010000354">
    <property type="protein sequence ID" value="CAA9441158.1"/>
    <property type="molecule type" value="Genomic_DNA"/>
</dbReference>
<name>A0A6J4QCT0_9ACTN</name>
<accession>A0A6J4QCT0</accession>
<feature type="transmembrane region" description="Helical" evidence="1">
    <location>
        <begin position="62"/>
        <end position="82"/>
    </location>
</feature>
<reference evidence="2" key="1">
    <citation type="submission" date="2020-02" db="EMBL/GenBank/DDBJ databases">
        <authorList>
            <person name="Meier V. D."/>
        </authorList>
    </citation>
    <scope>NUCLEOTIDE SEQUENCE</scope>
    <source>
        <strain evidence="2">AVDCRST_MAG82</strain>
    </source>
</reference>
<keyword evidence="1" id="KW-0472">Membrane</keyword>
<gene>
    <name evidence="2" type="ORF">AVDCRST_MAG82-2905</name>
</gene>
<evidence type="ECO:0000256" key="1">
    <source>
        <dbReference type="SAM" id="Phobius"/>
    </source>
</evidence>
<protein>
    <recommendedName>
        <fullName evidence="3">DUF1440 domain-containing protein</fullName>
    </recommendedName>
</protein>
<organism evidence="2">
    <name type="scientific">uncultured Rubrobacteraceae bacterium</name>
    <dbReference type="NCBI Taxonomy" id="349277"/>
    <lineage>
        <taxon>Bacteria</taxon>
        <taxon>Bacillati</taxon>
        <taxon>Actinomycetota</taxon>
        <taxon>Rubrobacteria</taxon>
        <taxon>Rubrobacterales</taxon>
        <taxon>Rubrobacteraceae</taxon>
        <taxon>environmental samples</taxon>
    </lineage>
</organism>
<evidence type="ECO:0000313" key="2">
    <source>
        <dbReference type="EMBL" id="CAA9441158.1"/>
    </source>
</evidence>